<sequence length="61" mass="7033">PKPTCVRDIRVFISFINYYWRFITNFSRLALPLTVLTKKAPNSARQGPAIRREESVPLNIG</sequence>
<feature type="non-terminal residue" evidence="1">
    <location>
        <position position="1"/>
    </location>
</feature>
<proteinExistence type="predicted"/>
<dbReference type="InterPro" id="IPR043502">
    <property type="entry name" value="DNA/RNA_pol_sf"/>
</dbReference>
<organism evidence="1 2">
    <name type="scientific">Paraphaeosphaeria sporulosa</name>
    <dbReference type="NCBI Taxonomy" id="1460663"/>
    <lineage>
        <taxon>Eukaryota</taxon>
        <taxon>Fungi</taxon>
        <taxon>Dikarya</taxon>
        <taxon>Ascomycota</taxon>
        <taxon>Pezizomycotina</taxon>
        <taxon>Dothideomycetes</taxon>
        <taxon>Pleosporomycetidae</taxon>
        <taxon>Pleosporales</taxon>
        <taxon>Massarineae</taxon>
        <taxon>Didymosphaeriaceae</taxon>
        <taxon>Paraphaeosphaeria</taxon>
    </lineage>
</organism>
<dbReference type="InterPro" id="IPR043128">
    <property type="entry name" value="Rev_trsase/Diguanyl_cyclase"/>
</dbReference>
<dbReference type="SUPFAM" id="SSF56672">
    <property type="entry name" value="DNA/RNA polymerases"/>
    <property type="match status" value="1"/>
</dbReference>
<dbReference type="AlphaFoldDB" id="A0A177CNZ5"/>
<evidence type="ECO:0000313" key="2">
    <source>
        <dbReference type="Proteomes" id="UP000077069"/>
    </source>
</evidence>
<dbReference type="Gene3D" id="3.30.70.270">
    <property type="match status" value="1"/>
</dbReference>
<gene>
    <name evidence="1" type="ORF">CC84DRAFT_1086459</name>
</gene>
<dbReference type="GeneID" id="28757648"/>
<evidence type="ECO:0000313" key="1">
    <source>
        <dbReference type="EMBL" id="OAG08638.1"/>
    </source>
</evidence>
<keyword evidence="2" id="KW-1185">Reference proteome</keyword>
<dbReference type="RefSeq" id="XP_018039003.1">
    <property type="nucleotide sequence ID" value="XM_018174162.1"/>
</dbReference>
<dbReference type="InParanoid" id="A0A177CNZ5"/>
<dbReference type="Proteomes" id="UP000077069">
    <property type="component" value="Unassembled WGS sequence"/>
</dbReference>
<reference evidence="1 2" key="1">
    <citation type="submission" date="2016-05" db="EMBL/GenBank/DDBJ databases">
        <title>Comparative analysis of secretome profiles of manganese(II)-oxidizing ascomycete fungi.</title>
        <authorList>
            <consortium name="DOE Joint Genome Institute"/>
            <person name="Zeiner C.A."/>
            <person name="Purvine S.O."/>
            <person name="Zink E.M."/>
            <person name="Wu S."/>
            <person name="Pasa-Tolic L."/>
            <person name="Chaput D.L."/>
            <person name="Haridas S."/>
            <person name="Grigoriev I.V."/>
            <person name="Santelli C.M."/>
            <person name="Hansel C.M."/>
        </authorList>
    </citation>
    <scope>NUCLEOTIDE SEQUENCE [LARGE SCALE GENOMIC DNA]</scope>
    <source>
        <strain evidence="1 2">AP3s5-JAC2a</strain>
    </source>
</reference>
<dbReference type="EMBL" id="KV441550">
    <property type="protein sequence ID" value="OAG08638.1"/>
    <property type="molecule type" value="Genomic_DNA"/>
</dbReference>
<protein>
    <submittedName>
        <fullName evidence="1">Uncharacterized protein</fullName>
    </submittedName>
</protein>
<accession>A0A177CNZ5</accession>
<name>A0A177CNZ5_9PLEO</name>
<dbReference type="OrthoDB" id="5588148at2759"/>